<evidence type="ECO:0000313" key="1">
    <source>
        <dbReference type="EMBL" id="KAK9761168.1"/>
    </source>
</evidence>
<reference evidence="1 2" key="1">
    <citation type="submission" date="2023-04" db="EMBL/GenBank/DDBJ databases">
        <title>Genome of Basidiobolus ranarum AG-B5.</title>
        <authorList>
            <person name="Stajich J.E."/>
            <person name="Carter-House D."/>
            <person name="Gryganskyi A."/>
        </authorList>
    </citation>
    <scope>NUCLEOTIDE SEQUENCE [LARGE SCALE GENOMIC DNA]</scope>
    <source>
        <strain evidence="1 2">AG-B5</strain>
    </source>
</reference>
<dbReference type="SUPFAM" id="SSF63411">
    <property type="entry name" value="LuxS/MPP-like metallohydrolase"/>
    <property type="match status" value="1"/>
</dbReference>
<dbReference type="EMBL" id="JASJQH010001523">
    <property type="protein sequence ID" value="KAK9761168.1"/>
    <property type="molecule type" value="Genomic_DNA"/>
</dbReference>
<dbReference type="InterPro" id="IPR011249">
    <property type="entry name" value="Metalloenz_LuxS/M16"/>
</dbReference>
<name>A0ABR2WI30_9FUNG</name>
<dbReference type="Gene3D" id="3.30.830.10">
    <property type="entry name" value="Metalloenzyme, LuxS/M16 peptidase-like"/>
    <property type="match status" value="1"/>
</dbReference>
<gene>
    <name evidence="1" type="primary">QCR2_3</name>
    <name evidence="1" type="ORF">K7432_014124</name>
</gene>
<evidence type="ECO:0000313" key="2">
    <source>
        <dbReference type="Proteomes" id="UP001479436"/>
    </source>
</evidence>
<sequence>MLGFLVATKAAAGVSDEELKRAIANAKFEAAQLVDTRLGRGQIVGEQQLYGKEPSQIFDVLAKLDEVSAKEVSEIAKKALASKPTLVTLGNSHTLPYADSFKF</sequence>
<dbReference type="Proteomes" id="UP001479436">
    <property type="component" value="Unassembled WGS sequence"/>
</dbReference>
<organism evidence="1 2">
    <name type="scientific">Basidiobolus ranarum</name>
    <dbReference type="NCBI Taxonomy" id="34480"/>
    <lineage>
        <taxon>Eukaryota</taxon>
        <taxon>Fungi</taxon>
        <taxon>Fungi incertae sedis</taxon>
        <taxon>Zoopagomycota</taxon>
        <taxon>Entomophthoromycotina</taxon>
        <taxon>Basidiobolomycetes</taxon>
        <taxon>Basidiobolales</taxon>
        <taxon>Basidiobolaceae</taxon>
        <taxon>Basidiobolus</taxon>
    </lineage>
</organism>
<accession>A0ABR2WI30</accession>
<protein>
    <submittedName>
        <fullName evidence="1">Ubiquinol-cytochrome c reductase core subunit 1</fullName>
    </submittedName>
</protein>
<keyword evidence="2" id="KW-1185">Reference proteome</keyword>
<comment type="caution">
    <text evidence="1">The sequence shown here is derived from an EMBL/GenBank/DDBJ whole genome shotgun (WGS) entry which is preliminary data.</text>
</comment>
<proteinExistence type="predicted"/>